<evidence type="ECO:0000256" key="1">
    <source>
        <dbReference type="ARBA" id="ARBA00022722"/>
    </source>
</evidence>
<dbReference type="Gene3D" id="3.40.960.10">
    <property type="entry name" value="VSR Endonuclease"/>
    <property type="match status" value="1"/>
</dbReference>
<dbReference type="InterPro" id="IPR004603">
    <property type="entry name" value="DNA_mismatch_endonuc_vsr"/>
</dbReference>
<dbReference type="EC" id="3.1.-.-" evidence="6"/>
<evidence type="ECO:0000313" key="8">
    <source>
        <dbReference type="Proteomes" id="UP000190965"/>
    </source>
</evidence>
<keyword evidence="5 6" id="KW-0234">DNA repair</keyword>
<proteinExistence type="inferred from homology"/>
<evidence type="ECO:0000313" key="7">
    <source>
        <dbReference type="EMBL" id="OPA97412.1"/>
    </source>
</evidence>
<keyword evidence="2 6" id="KW-0255">Endonuclease</keyword>
<evidence type="ECO:0000256" key="4">
    <source>
        <dbReference type="ARBA" id="ARBA00022801"/>
    </source>
</evidence>
<evidence type="ECO:0000256" key="3">
    <source>
        <dbReference type="ARBA" id="ARBA00022763"/>
    </source>
</evidence>
<dbReference type="RefSeq" id="WP_078739175.1">
    <property type="nucleotide sequence ID" value="NZ_MSDF01000013.1"/>
</dbReference>
<protein>
    <recommendedName>
        <fullName evidence="6">Very short patch repair endonuclease</fullName>
        <ecNumber evidence="6">3.1.-.-</ecNumber>
    </recommendedName>
</protein>
<dbReference type="SUPFAM" id="SSF52980">
    <property type="entry name" value="Restriction endonuclease-like"/>
    <property type="match status" value="1"/>
</dbReference>
<dbReference type="Pfam" id="PF03852">
    <property type="entry name" value="Vsr"/>
    <property type="match status" value="1"/>
</dbReference>
<keyword evidence="4 6" id="KW-0378">Hydrolase</keyword>
<evidence type="ECO:0000256" key="5">
    <source>
        <dbReference type="ARBA" id="ARBA00023204"/>
    </source>
</evidence>
<keyword evidence="3 6" id="KW-0227">DNA damage</keyword>
<evidence type="ECO:0000256" key="2">
    <source>
        <dbReference type="ARBA" id="ARBA00022759"/>
    </source>
</evidence>
<comment type="similarity">
    <text evidence="6">Belongs to the vsr family.</text>
</comment>
<dbReference type="NCBIfam" id="TIGR00632">
    <property type="entry name" value="vsr"/>
    <property type="match status" value="1"/>
</dbReference>
<dbReference type="EMBL" id="MSDF01000013">
    <property type="protein sequence ID" value="OPA97412.1"/>
    <property type="molecule type" value="Genomic_DNA"/>
</dbReference>
<dbReference type="GO" id="GO:0006298">
    <property type="term" value="P:mismatch repair"/>
    <property type="evidence" value="ECO:0007669"/>
    <property type="project" value="UniProtKB-UniRule"/>
</dbReference>
<dbReference type="PIRSF" id="PIRSF018267">
    <property type="entry name" value="VSR_endonuc"/>
    <property type="match status" value="1"/>
</dbReference>
<dbReference type="REBASE" id="198918">
    <property type="entry name" value="V.PflP5AORF6900P"/>
</dbReference>
<dbReference type="OrthoDB" id="9801520at2"/>
<dbReference type="GO" id="GO:0004519">
    <property type="term" value="F:endonuclease activity"/>
    <property type="evidence" value="ECO:0007669"/>
    <property type="project" value="UniProtKB-KW"/>
</dbReference>
<name>A0A1T2YYF9_PSEFL</name>
<evidence type="ECO:0000256" key="6">
    <source>
        <dbReference type="PIRNR" id="PIRNR018267"/>
    </source>
</evidence>
<comment type="caution">
    <text evidence="7">The sequence shown here is derived from an EMBL/GenBank/DDBJ whole genome shotgun (WGS) entry which is preliminary data.</text>
</comment>
<dbReference type="AlphaFoldDB" id="A0A1T2YYF9"/>
<comment type="function">
    <text evidence="6">May nick specific sequences that contain T:G mispairs resulting from m5C-deamination.</text>
</comment>
<gene>
    <name evidence="7" type="ORF">BFW87_06895</name>
</gene>
<keyword evidence="1 6" id="KW-0540">Nuclease</keyword>
<dbReference type="Proteomes" id="UP000190965">
    <property type="component" value="Unassembled WGS sequence"/>
</dbReference>
<sequence>MDTVDTATRSRMMSAIRGKDTVPEMVVRRFLHGRGYRYRIHRKDLAGKPDIVIPRLKVCIFVHGCFWHRHPGCPYSTIPKTRPEFWKEKFQKNVARDLANINSLEAAGWNVLIIWECQLKKEPDTLDRLERKLSLLSSDQAPS</sequence>
<dbReference type="GO" id="GO:0016787">
    <property type="term" value="F:hydrolase activity"/>
    <property type="evidence" value="ECO:0007669"/>
    <property type="project" value="UniProtKB-KW"/>
</dbReference>
<accession>A0A1T2YYF9</accession>
<dbReference type="InterPro" id="IPR011335">
    <property type="entry name" value="Restrct_endonuc-II-like"/>
</dbReference>
<organism evidence="7 8">
    <name type="scientific">Pseudomonas fluorescens</name>
    <dbReference type="NCBI Taxonomy" id="294"/>
    <lineage>
        <taxon>Bacteria</taxon>
        <taxon>Pseudomonadati</taxon>
        <taxon>Pseudomonadota</taxon>
        <taxon>Gammaproteobacteria</taxon>
        <taxon>Pseudomonadales</taxon>
        <taxon>Pseudomonadaceae</taxon>
        <taxon>Pseudomonas</taxon>
    </lineage>
</organism>
<reference evidence="7 8" key="1">
    <citation type="submission" date="2016-12" db="EMBL/GenBank/DDBJ databases">
        <title>Draft genome sequences of seven strains of Pseudomonas fluorescens that produce 4-formylaminooxyvinylglycine.</title>
        <authorList>
            <person name="Okrent R.A."/>
            <person name="Manning V.A."/>
            <person name="Trippe K.M."/>
        </authorList>
    </citation>
    <scope>NUCLEOTIDE SEQUENCE [LARGE SCALE GENOMIC DNA]</scope>
    <source>
        <strain evidence="7 8">P5A</strain>
    </source>
</reference>
<dbReference type="CDD" id="cd00221">
    <property type="entry name" value="Vsr"/>
    <property type="match status" value="1"/>
</dbReference>